<evidence type="ECO:0008006" key="4">
    <source>
        <dbReference type="Google" id="ProtNLM"/>
    </source>
</evidence>
<evidence type="ECO:0000256" key="1">
    <source>
        <dbReference type="SAM" id="MobiDB-lite"/>
    </source>
</evidence>
<evidence type="ECO:0000313" key="3">
    <source>
        <dbReference type="Proteomes" id="UP001501343"/>
    </source>
</evidence>
<evidence type="ECO:0000313" key="2">
    <source>
        <dbReference type="EMBL" id="GAA1935820.1"/>
    </source>
</evidence>
<comment type="caution">
    <text evidence="2">The sequence shown here is derived from an EMBL/GenBank/DDBJ whole genome shotgun (WGS) entry which is preliminary data.</text>
</comment>
<gene>
    <name evidence="2" type="ORF">GCM10009775_29620</name>
</gene>
<organism evidence="2 3">
    <name type="scientific">Microbacterium aoyamense</name>
    <dbReference type="NCBI Taxonomy" id="344166"/>
    <lineage>
        <taxon>Bacteria</taxon>
        <taxon>Bacillati</taxon>
        <taxon>Actinomycetota</taxon>
        <taxon>Actinomycetes</taxon>
        <taxon>Micrococcales</taxon>
        <taxon>Microbacteriaceae</taxon>
        <taxon>Microbacterium</taxon>
    </lineage>
</organism>
<reference evidence="2 3" key="1">
    <citation type="journal article" date="2019" name="Int. J. Syst. Evol. Microbiol.">
        <title>The Global Catalogue of Microorganisms (GCM) 10K type strain sequencing project: providing services to taxonomists for standard genome sequencing and annotation.</title>
        <authorList>
            <consortium name="The Broad Institute Genomics Platform"/>
            <consortium name="The Broad Institute Genome Sequencing Center for Infectious Disease"/>
            <person name="Wu L."/>
            <person name="Ma J."/>
        </authorList>
    </citation>
    <scope>NUCLEOTIDE SEQUENCE [LARGE SCALE GENOMIC DNA]</scope>
    <source>
        <strain evidence="2 3">JCM 14900</strain>
    </source>
</reference>
<name>A0ABN2PXA1_9MICO</name>
<accession>A0ABN2PXA1</accession>
<dbReference type="RefSeq" id="WP_248152902.1">
    <property type="nucleotide sequence ID" value="NZ_BAAAOF010000006.1"/>
</dbReference>
<protein>
    <recommendedName>
        <fullName evidence="4">Glucose-6-phosphate dehydrogenase</fullName>
    </recommendedName>
</protein>
<dbReference type="Proteomes" id="UP001501343">
    <property type="component" value="Unassembled WGS sequence"/>
</dbReference>
<proteinExistence type="predicted"/>
<dbReference type="EMBL" id="BAAAOF010000006">
    <property type="protein sequence ID" value="GAA1935820.1"/>
    <property type="molecule type" value="Genomic_DNA"/>
</dbReference>
<feature type="region of interest" description="Disordered" evidence="1">
    <location>
        <begin position="73"/>
        <end position="109"/>
    </location>
</feature>
<keyword evidence="3" id="KW-1185">Reference proteome</keyword>
<sequence>MKIVESADWRSSIPFDTPVLVADLIPGEPTRCAACGADSESFDRTELWAYKHQHPNNHSGYVRFYCREHVPAPARPAPVESKPARRAPRRESVPRTGPRPASADPDPTRALCPDCFVEVSATGVCGMCGTRVS</sequence>